<dbReference type="InterPro" id="IPR012259">
    <property type="entry name" value="DHFR"/>
</dbReference>
<dbReference type="FunFam" id="3.40.430.10:FF:000001">
    <property type="entry name" value="Dihydrofolate reductase"/>
    <property type="match status" value="1"/>
</dbReference>
<dbReference type="CDD" id="cd00209">
    <property type="entry name" value="DHFR"/>
    <property type="match status" value="1"/>
</dbReference>
<dbReference type="GO" id="GO:0046654">
    <property type="term" value="P:tetrahydrofolate biosynthetic process"/>
    <property type="evidence" value="ECO:0007669"/>
    <property type="project" value="UniProtKB-UniPathway"/>
</dbReference>
<dbReference type="EMBL" id="WWNE01000004">
    <property type="protein sequence ID" value="NBG65321.1"/>
    <property type="molecule type" value="Genomic_DNA"/>
</dbReference>
<dbReference type="RefSeq" id="WP_160632274.1">
    <property type="nucleotide sequence ID" value="NZ_WWNE01000004.1"/>
</dbReference>
<dbReference type="PANTHER" id="PTHR48069">
    <property type="entry name" value="DIHYDROFOLATE REDUCTASE"/>
    <property type="match status" value="1"/>
</dbReference>
<dbReference type="GO" id="GO:0005829">
    <property type="term" value="C:cytosol"/>
    <property type="evidence" value="ECO:0007669"/>
    <property type="project" value="TreeGrafter"/>
</dbReference>
<evidence type="ECO:0000313" key="11">
    <source>
        <dbReference type="EMBL" id="NBG65321.1"/>
    </source>
</evidence>
<proteinExistence type="inferred from homology"/>
<dbReference type="PANTHER" id="PTHR48069:SF3">
    <property type="entry name" value="DIHYDROFOLATE REDUCTASE"/>
    <property type="match status" value="1"/>
</dbReference>
<evidence type="ECO:0000256" key="8">
    <source>
        <dbReference type="PIRNR" id="PIRNR000194"/>
    </source>
</evidence>
<comment type="catalytic activity">
    <reaction evidence="8">
        <text>(6S)-5,6,7,8-tetrahydrofolate + NADP(+) = 7,8-dihydrofolate + NADPH + H(+)</text>
        <dbReference type="Rhea" id="RHEA:15009"/>
        <dbReference type="ChEBI" id="CHEBI:15378"/>
        <dbReference type="ChEBI" id="CHEBI:57451"/>
        <dbReference type="ChEBI" id="CHEBI:57453"/>
        <dbReference type="ChEBI" id="CHEBI:57783"/>
        <dbReference type="ChEBI" id="CHEBI:58349"/>
        <dbReference type="EC" id="1.5.1.3"/>
    </reaction>
</comment>
<keyword evidence="12" id="KW-1185">Reference proteome</keyword>
<name>A0A6N9NII3_9FLAO</name>
<evidence type="ECO:0000256" key="1">
    <source>
        <dbReference type="ARBA" id="ARBA00004903"/>
    </source>
</evidence>
<dbReference type="GO" id="GO:0006730">
    <property type="term" value="P:one-carbon metabolic process"/>
    <property type="evidence" value="ECO:0007669"/>
    <property type="project" value="UniProtKB-KW"/>
</dbReference>
<accession>A0A6N9NII3</accession>
<dbReference type="InterPro" id="IPR017925">
    <property type="entry name" value="DHFR_CS"/>
</dbReference>
<protein>
    <recommendedName>
        <fullName evidence="3 8">Dihydrofolate reductase</fullName>
        <ecNumber evidence="3 8">1.5.1.3</ecNumber>
    </recommendedName>
</protein>
<dbReference type="GO" id="GO:0046452">
    <property type="term" value="P:dihydrofolate metabolic process"/>
    <property type="evidence" value="ECO:0007669"/>
    <property type="project" value="TreeGrafter"/>
</dbReference>
<comment type="caution">
    <text evidence="11">The sequence shown here is derived from an EMBL/GenBank/DDBJ whole genome shotgun (WGS) entry which is preliminary data.</text>
</comment>
<reference evidence="11 12" key="1">
    <citation type="submission" date="2019-12" db="EMBL/GenBank/DDBJ databases">
        <authorList>
            <person name="Zhao J."/>
        </authorList>
    </citation>
    <scope>NUCLEOTIDE SEQUENCE [LARGE SCALE GENOMIC DNA]</scope>
    <source>
        <strain evidence="11 12">S-15</strain>
    </source>
</reference>
<dbReference type="PRINTS" id="PR00070">
    <property type="entry name" value="DHFR"/>
</dbReference>
<dbReference type="GO" id="GO:0046655">
    <property type="term" value="P:folic acid metabolic process"/>
    <property type="evidence" value="ECO:0007669"/>
    <property type="project" value="TreeGrafter"/>
</dbReference>
<sequence length="163" mass="18943">MKISLIAAATENNVIGRDNDLPWSLPDDMRFFVRTTKGHHVLTGRKNLESFGKLLPNRVNIVVTRDTDYEFEGAVIVHNLEEGIRIADRNREEELMIIGGGEIYKQALPMADRIYLTRIHTELEGDTFFPEFSLNEWQLIDSEKHEADEKHAYAFTFETYERK</sequence>
<dbReference type="InterPro" id="IPR001796">
    <property type="entry name" value="DHFR_dom"/>
</dbReference>
<dbReference type="UniPathway" id="UPA00077">
    <property type="reaction ID" value="UER00158"/>
</dbReference>
<dbReference type="Proteomes" id="UP000470771">
    <property type="component" value="Unassembled WGS sequence"/>
</dbReference>
<dbReference type="Gene3D" id="3.40.430.10">
    <property type="entry name" value="Dihydrofolate Reductase, subunit A"/>
    <property type="match status" value="1"/>
</dbReference>
<feature type="domain" description="DHFR" evidence="10">
    <location>
        <begin position="2"/>
        <end position="162"/>
    </location>
</feature>
<dbReference type="Pfam" id="PF00186">
    <property type="entry name" value="DHFR_1"/>
    <property type="match status" value="1"/>
</dbReference>
<comment type="function">
    <text evidence="7 8">Key enzyme in folate metabolism. Catalyzes an essential reaction for de novo glycine and purine synthesis, and for DNA precursor synthesis.</text>
</comment>
<dbReference type="PROSITE" id="PS00075">
    <property type="entry name" value="DHFR_1"/>
    <property type="match status" value="1"/>
</dbReference>
<dbReference type="AlphaFoldDB" id="A0A6N9NII3"/>
<evidence type="ECO:0000256" key="6">
    <source>
        <dbReference type="ARBA" id="ARBA00023002"/>
    </source>
</evidence>
<comment type="similarity">
    <text evidence="2 8 9">Belongs to the dihydrofolate reductase family.</text>
</comment>
<organism evidence="11 12">
    <name type="scientific">Acidiluteibacter ferrifornacis</name>
    <dbReference type="NCBI Taxonomy" id="2692424"/>
    <lineage>
        <taxon>Bacteria</taxon>
        <taxon>Pseudomonadati</taxon>
        <taxon>Bacteroidota</taxon>
        <taxon>Flavobacteriia</taxon>
        <taxon>Flavobacteriales</taxon>
        <taxon>Cryomorphaceae</taxon>
        <taxon>Acidiluteibacter</taxon>
    </lineage>
</organism>
<gene>
    <name evidence="11" type="ORF">GQN54_04290</name>
</gene>
<dbReference type="PROSITE" id="PS51330">
    <property type="entry name" value="DHFR_2"/>
    <property type="match status" value="1"/>
</dbReference>
<dbReference type="EC" id="1.5.1.3" evidence="3 8"/>
<dbReference type="GO" id="GO:0070401">
    <property type="term" value="F:NADP+ binding"/>
    <property type="evidence" value="ECO:0007669"/>
    <property type="project" value="UniProtKB-ARBA"/>
</dbReference>
<evidence type="ECO:0000256" key="2">
    <source>
        <dbReference type="ARBA" id="ARBA00009539"/>
    </source>
</evidence>
<comment type="pathway">
    <text evidence="1 8">Cofactor biosynthesis; tetrahydrofolate biosynthesis; 5,6,7,8-tetrahydrofolate from 7,8-dihydrofolate: step 1/1.</text>
</comment>
<evidence type="ECO:0000313" key="12">
    <source>
        <dbReference type="Proteomes" id="UP000470771"/>
    </source>
</evidence>
<evidence type="ECO:0000256" key="3">
    <source>
        <dbReference type="ARBA" id="ARBA00012856"/>
    </source>
</evidence>
<keyword evidence="6 8" id="KW-0560">Oxidoreductase</keyword>
<keyword evidence="5 8" id="KW-0521">NADP</keyword>
<evidence type="ECO:0000256" key="5">
    <source>
        <dbReference type="ARBA" id="ARBA00022857"/>
    </source>
</evidence>
<evidence type="ECO:0000259" key="10">
    <source>
        <dbReference type="PROSITE" id="PS51330"/>
    </source>
</evidence>
<dbReference type="SUPFAM" id="SSF53597">
    <property type="entry name" value="Dihydrofolate reductase-like"/>
    <property type="match status" value="1"/>
</dbReference>
<dbReference type="PIRSF" id="PIRSF000194">
    <property type="entry name" value="DHFR"/>
    <property type="match status" value="1"/>
</dbReference>
<evidence type="ECO:0000256" key="7">
    <source>
        <dbReference type="ARBA" id="ARBA00025067"/>
    </source>
</evidence>
<dbReference type="GO" id="GO:0004146">
    <property type="term" value="F:dihydrofolate reductase activity"/>
    <property type="evidence" value="ECO:0007669"/>
    <property type="project" value="UniProtKB-EC"/>
</dbReference>
<keyword evidence="4 8" id="KW-0554">One-carbon metabolism</keyword>
<evidence type="ECO:0000256" key="9">
    <source>
        <dbReference type="RuleBase" id="RU004474"/>
    </source>
</evidence>
<dbReference type="InterPro" id="IPR024072">
    <property type="entry name" value="DHFR-like_dom_sf"/>
</dbReference>
<evidence type="ECO:0000256" key="4">
    <source>
        <dbReference type="ARBA" id="ARBA00022563"/>
    </source>
</evidence>